<proteinExistence type="predicted"/>
<dbReference type="EMBL" id="CP123504">
    <property type="protein sequence ID" value="WGM01938.1"/>
    <property type="molecule type" value="Genomic_DNA"/>
</dbReference>
<accession>D2TX39</accession>
<dbReference type="EMBL" id="CP038613">
    <property type="protein sequence ID" value="QBY42521.1"/>
    <property type="molecule type" value="Genomic_DNA"/>
</dbReference>
<sequence length="103" mass="12005">MATIIFKPKKDNAKSRRLAKQMAFWDRKRAEYEAKPKPRSTEQILDSIFNKQDDTVNTLASLTLNLKDKKPQPSFDNCCLPNTYLYSARKYSKTRKSNSIQTK</sequence>
<dbReference type="EMBL" id="FN545162">
    <property type="protein sequence ID" value="CBA71946.1"/>
    <property type="molecule type" value="Genomic_DNA"/>
</dbReference>
<reference evidence="1" key="1">
    <citation type="journal article" date="2010" name="Insect Mol. Biol.">
        <title>The draft genome sequence of Arsenophonus nasoniae, son-killer bacterium of Nasonia vitripennis, reveals genes associated with virulence and symbiosis.</title>
        <authorList>
            <person name="Wilkes T."/>
            <person name="Darby A.C."/>
            <person name="Choi J."/>
            <person name="Colborne J.K."/>
            <person name="Werren J.H."/>
            <person name="Hurst G.D.D."/>
        </authorList>
    </citation>
    <scope>NUCLEOTIDE SEQUENCE</scope>
</reference>
<evidence type="ECO:0000313" key="4">
    <source>
        <dbReference type="Proteomes" id="UP000295134"/>
    </source>
</evidence>
<evidence type="ECO:0000313" key="1">
    <source>
        <dbReference type="EMBL" id="CBA71946.1"/>
    </source>
</evidence>
<name>D2TX39_9GAMM</name>
<reference evidence="3" key="3">
    <citation type="submission" date="2023-04" db="EMBL/GenBank/DDBJ databases">
        <title>Genome dynamics across the evolutionary transition to endosymbiosis.</title>
        <authorList>
            <person name="Siozios S."/>
            <person name="Nadal-Jimenez P."/>
            <person name="Azagi T."/>
            <person name="Sprong H."/>
            <person name="Frost C.L."/>
            <person name="Parratt S.R."/>
            <person name="Taylor G."/>
            <person name="Brettell L."/>
            <person name="Lew K.C."/>
            <person name="Croft L."/>
            <person name="King K.C."/>
            <person name="Brockhurst M.A."/>
            <person name="Hypsa V."/>
            <person name="Novakova E."/>
            <person name="Darby A.C."/>
            <person name="Hurst G.D.D."/>
        </authorList>
    </citation>
    <scope>NUCLEOTIDE SEQUENCE</scope>
    <source>
        <strain evidence="3">APv</strain>
    </source>
</reference>
<organism evidence="1">
    <name type="scientific">Arsenophonus nasoniae</name>
    <name type="common">son-killer infecting Nasonia vitripennis</name>
    <dbReference type="NCBI Taxonomy" id="638"/>
    <lineage>
        <taxon>Bacteria</taxon>
        <taxon>Pseudomonadati</taxon>
        <taxon>Pseudomonadota</taxon>
        <taxon>Gammaproteobacteria</taxon>
        <taxon>Enterobacterales</taxon>
        <taxon>Morganellaceae</taxon>
        <taxon>Arsenophonus</taxon>
    </lineage>
</organism>
<gene>
    <name evidence="1" type="ORF">ARN_06470</name>
    <name evidence="2" type="ORF">ArsFIN_10730</name>
    <name evidence="3" type="ORF">QE210_02060</name>
</gene>
<dbReference type="Proteomes" id="UP000295134">
    <property type="component" value="Chromosome"/>
</dbReference>
<evidence type="ECO:0000313" key="3">
    <source>
        <dbReference type="EMBL" id="WGM01938.1"/>
    </source>
</evidence>
<dbReference type="AlphaFoldDB" id="D2TX39"/>
<dbReference type="GeneID" id="96876298"/>
<dbReference type="KEGG" id="ans:ArsFIN_10730"/>
<protein>
    <submittedName>
        <fullName evidence="1">Uncharacterized protein</fullName>
    </submittedName>
</protein>
<dbReference type="RefSeq" id="WP_051297179.1">
    <property type="nucleotide sequence ID" value="NZ_CP038613.1"/>
</dbReference>
<evidence type="ECO:0000313" key="2">
    <source>
        <dbReference type="EMBL" id="QBY42521.1"/>
    </source>
</evidence>
<reference evidence="2 4" key="2">
    <citation type="submission" date="2019-03" db="EMBL/GenBank/DDBJ databases">
        <title>Long-read sequencing reveals hyperdense prophage content in a complex bacterial symbiont genome.</title>
        <authorList>
            <person name="Frost C.L."/>
            <person name="Siozios S."/>
            <person name="Nadal-Jimenez P."/>
            <person name="Brockhurst M.A."/>
            <person name="King K.C."/>
            <person name="Darby A.C."/>
            <person name="Hurst G.D.D."/>
        </authorList>
    </citation>
    <scope>NUCLEOTIDE SEQUENCE [LARGE SCALE GENOMIC DNA]</scope>
    <source>
        <strain evidence="2 4">FIN</strain>
    </source>
</reference>
<dbReference type="Proteomes" id="UP001177595">
    <property type="component" value="Chromosome"/>
</dbReference>